<feature type="transmembrane region" description="Helical" evidence="1">
    <location>
        <begin position="47"/>
        <end position="65"/>
    </location>
</feature>
<organism evidence="2 3">
    <name type="scientific">Mya arenaria</name>
    <name type="common">Soft-shell clam</name>
    <dbReference type="NCBI Taxonomy" id="6604"/>
    <lineage>
        <taxon>Eukaryota</taxon>
        <taxon>Metazoa</taxon>
        <taxon>Spiralia</taxon>
        <taxon>Lophotrochozoa</taxon>
        <taxon>Mollusca</taxon>
        <taxon>Bivalvia</taxon>
        <taxon>Autobranchia</taxon>
        <taxon>Heteroconchia</taxon>
        <taxon>Euheterodonta</taxon>
        <taxon>Imparidentia</taxon>
        <taxon>Neoheterodontei</taxon>
        <taxon>Myida</taxon>
        <taxon>Myoidea</taxon>
        <taxon>Myidae</taxon>
        <taxon>Mya</taxon>
    </lineage>
</organism>
<evidence type="ECO:0000256" key="1">
    <source>
        <dbReference type="SAM" id="Phobius"/>
    </source>
</evidence>
<reference evidence="2" key="1">
    <citation type="submission" date="2022-11" db="EMBL/GenBank/DDBJ databases">
        <title>Centuries of genome instability and evolution in soft-shell clam transmissible cancer (bioRxiv).</title>
        <authorList>
            <person name="Hart S.F.M."/>
            <person name="Yonemitsu M.A."/>
            <person name="Giersch R.M."/>
            <person name="Beal B.F."/>
            <person name="Arriagada G."/>
            <person name="Davis B.W."/>
            <person name="Ostrander E.A."/>
            <person name="Goff S.P."/>
            <person name="Metzger M.J."/>
        </authorList>
    </citation>
    <scope>NUCLEOTIDE SEQUENCE</scope>
    <source>
        <strain evidence="2">MELC-2E11</strain>
        <tissue evidence="2">Siphon/mantle</tissue>
    </source>
</reference>
<accession>A0ABY7G9H1</accession>
<dbReference type="EMBL" id="CP111027">
    <property type="protein sequence ID" value="WAR29736.1"/>
    <property type="molecule type" value="Genomic_DNA"/>
</dbReference>
<feature type="non-terminal residue" evidence="2">
    <location>
        <position position="1"/>
    </location>
</feature>
<protein>
    <submittedName>
        <fullName evidence="2">Uncharacterized protein</fullName>
    </submittedName>
</protein>
<proteinExistence type="predicted"/>
<name>A0ABY7G9H1_MYAAR</name>
<sequence length="92" mass="10431">DGTVKRVAVTCSFTFLCHCCSVRPRLLDDKYSFSLSLVNTGNVSTHLKMHSGVSLFIFIWCYVLASRRNLRLDGRSAQDPIFANFHVYSIIN</sequence>
<keyword evidence="3" id="KW-1185">Reference proteome</keyword>
<dbReference type="Proteomes" id="UP001164746">
    <property type="component" value="Chromosome 16"/>
</dbReference>
<keyword evidence="1" id="KW-0812">Transmembrane</keyword>
<evidence type="ECO:0000313" key="3">
    <source>
        <dbReference type="Proteomes" id="UP001164746"/>
    </source>
</evidence>
<evidence type="ECO:0000313" key="2">
    <source>
        <dbReference type="EMBL" id="WAR29736.1"/>
    </source>
</evidence>
<keyword evidence="1" id="KW-0472">Membrane</keyword>
<keyword evidence="1" id="KW-1133">Transmembrane helix</keyword>
<gene>
    <name evidence="2" type="ORF">MAR_003304</name>
</gene>